<dbReference type="GO" id="GO:0004518">
    <property type="term" value="F:nuclease activity"/>
    <property type="evidence" value="ECO:0007669"/>
    <property type="project" value="UniProtKB-UniRule"/>
</dbReference>
<feature type="domain" description="BFN" evidence="4">
    <location>
        <begin position="9"/>
        <end position="131"/>
    </location>
</feature>
<reference evidence="5" key="2">
    <citation type="submission" date="2023-05" db="EMBL/GenBank/DDBJ databases">
        <authorList>
            <person name="Schelkunov M.I."/>
        </authorList>
    </citation>
    <scope>NUCLEOTIDE SEQUENCE</scope>
    <source>
        <strain evidence="5">Hsosn_3</strain>
        <tissue evidence="5">Leaf</tissue>
    </source>
</reference>
<dbReference type="GO" id="GO:0016567">
    <property type="term" value="P:protein ubiquitination"/>
    <property type="evidence" value="ECO:0007669"/>
    <property type="project" value="TreeGrafter"/>
</dbReference>
<accession>A0AAD8JG88</accession>
<dbReference type="SUPFAM" id="SSF103256">
    <property type="entry name" value="Hypothetical protein TM0160"/>
    <property type="match status" value="1"/>
</dbReference>
<keyword evidence="2" id="KW-0540">Nuclease</keyword>
<comment type="function">
    <text evidence="3">Bifunctional nuclease with both RNase and DNase activities. Involved in basal defense response. Participates in abscisic acid-derived callose deposition following infection by a necrotrophic pathogen.</text>
</comment>
<gene>
    <name evidence="5" type="ORF">POM88_002113</name>
</gene>
<name>A0AAD8JG88_9APIA</name>
<dbReference type="InterPro" id="IPR036104">
    <property type="entry name" value="BFN_sf"/>
</dbReference>
<dbReference type="PANTHER" id="PTHR15160:SF3">
    <property type="entry name" value="BIFUNCTIONAL NUCLEASE 1"/>
    <property type="match status" value="1"/>
</dbReference>
<dbReference type="Proteomes" id="UP001237642">
    <property type="component" value="Unassembled WGS sequence"/>
</dbReference>
<dbReference type="InterPro" id="IPR003729">
    <property type="entry name" value="Bi_nuclease_dom"/>
</dbReference>
<evidence type="ECO:0000313" key="5">
    <source>
        <dbReference type="EMBL" id="KAK1402508.1"/>
    </source>
</evidence>
<sequence length="131" mass="14666">MRDGRYLRCARNNPEAGNLPDYAPHPAMVLKMEDGTGLLLPVIVLEMQSALLTAALGNVQLSRPTIYDVVMEMIDKMGYAVKLVRITKRVHEAYFSQLYLTKLEDEAENVAFDLRPSDAINIAVRCKDAIV</sequence>
<keyword evidence="6" id="KW-1185">Reference proteome</keyword>
<organism evidence="5 6">
    <name type="scientific">Heracleum sosnowskyi</name>
    <dbReference type="NCBI Taxonomy" id="360622"/>
    <lineage>
        <taxon>Eukaryota</taxon>
        <taxon>Viridiplantae</taxon>
        <taxon>Streptophyta</taxon>
        <taxon>Embryophyta</taxon>
        <taxon>Tracheophyta</taxon>
        <taxon>Spermatophyta</taxon>
        <taxon>Magnoliopsida</taxon>
        <taxon>eudicotyledons</taxon>
        <taxon>Gunneridae</taxon>
        <taxon>Pentapetalae</taxon>
        <taxon>asterids</taxon>
        <taxon>campanulids</taxon>
        <taxon>Apiales</taxon>
        <taxon>Apiaceae</taxon>
        <taxon>Apioideae</taxon>
        <taxon>apioid superclade</taxon>
        <taxon>Tordylieae</taxon>
        <taxon>Tordyliinae</taxon>
        <taxon>Heracleum</taxon>
    </lineage>
</organism>
<evidence type="ECO:0000256" key="2">
    <source>
        <dbReference type="ARBA" id="ARBA00022722"/>
    </source>
</evidence>
<comment type="similarity">
    <text evidence="1">Belongs to the bifunctional nuclease family.</text>
</comment>
<protein>
    <submittedName>
        <fullName evidence="5">Bifunctional nuclease 1</fullName>
    </submittedName>
</protein>
<evidence type="ECO:0000256" key="1">
    <source>
        <dbReference type="ARBA" id="ARBA00009095"/>
    </source>
</evidence>
<dbReference type="EMBL" id="JAUIZM010000001">
    <property type="protein sequence ID" value="KAK1402508.1"/>
    <property type="molecule type" value="Genomic_DNA"/>
</dbReference>
<dbReference type="GO" id="GO:0030891">
    <property type="term" value="C:VCB complex"/>
    <property type="evidence" value="ECO:0007669"/>
    <property type="project" value="TreeGrafter"/>
</dbReference>
<evidence type="ECO:0000313" key="6">
    <source>
        <dbReference type="Proteomes" id="UP001237642"/>
    </source>
</evidence>
<dbReference type="AlphaFoldDB" id="A0AAD8JG88"/>
<evidence type="ECO:0000259" key="4">
    <source>
        <dbReference type="PROSITE" id="PS51658"/>
    </source>
</evidence>
<comment type="caution">
    <text evidence="5">The sequence shown here is derived from an EMBL/GenBank/DDBJ whole genome shotgun (WGS) entry which is preliminary data.</text>
</comment>
<evidence type="ECO:0000256" key="3">
    <source>
        <dbReference type="ARBA" id="ARBA00025428"/>
    </source>
</evidence>
<dbReference type="Pfam" id="PF02577">
    <property type="entry name" value="BFN_dom"/>
    <property type="match status" value="1"/>
</dbReference>
<reference evidence="5" key="1">
    <citation type="submission" date="2023-02" db="EMBL/GenBank/DDBJ databases">
        <title>Genome of toxic invasive species Heracleum sosnowskyi carries increased number of genes despite the absence of recent whole-genome duplications.</title>
        <authorList>
            <person name="Schelkunov M."/>
            <person name="Shtratnikova V."/>
            <person name="Makarenko M."/>
            <person name="Klepikova A."/>
            <person name="Omelchenko D."/>
            <person name="Novikova G."/>
            <person name="Obukhova E."/>
            <person name="Bogdanov V."/>
            <person name="Penin A."/>
            <person name="Logacheva M."/>
        </authorList>
    </citation>
    <scope>NUCLEOTIDE SEQUENCE</scope>
    <source>
        <strain evidence="5">Hsosn_3</strain>
        <tissue evidence="5">Leaf</tissue>
    </source>
</reference>
<dbReference type="GO" id="GO:0005634">
    <property type="term" value="C:nucleus"/>
    <property type="evidence" value="ECO:0007669"/>
    <property type="project" value="TreeGrafter"/>
</dbReference>
<proteinExistence type="inferred from homology"/>
<dbReference type="Gene3D" id="3.10.690.10">
    <property type="entry name" value="Bifunctional nuclease domain"/>
    <property type="match status" value="1"/>
</dbReference>
<dbReference type="PANTHER" id="PTHR15160">
    <property type="entry name" value="VON HIPPEL-LINDAU PROTEIN"/>
    <property type="match status" value="1"/>
</dbReference>
<keyword evidence="2" id="KW-0378">Hydrolase</keyword>
<dbReference type="PROSITE" id="PS51658">
    <property type="entry name" value="BFN"/>
    <property type="match status" value="1"/>
</dbReference>